<dbReference type="AlphaFoldDB" id="A0A5J9TX25"/>
<evidence type="ECO:0000256" key="12">
    <source>
        <dbReference type="PROSITE-ProRule" id="PRU00175"/>
    </source>
</evidence>
<keyword evidence="11" id="KW-0862">Zinc</keyword>
<dbReference type="CDD" id="cd20341">
    <property type="entry name" value="BRcat_RBR_RNF14"/>
    <property type="match status" value="1"/>
</dbReference>
<dbReference type="InterPro" id="IPR001841">
    <property type="entry name" value="Znf_RING"/>
</dbReference>
<dbReference type="Gene3D" id="3.30.40.10">
    <property type="entry name" value="Zinc/RING finger domain, C3HC4 (zinc finger)"/>
    <property type="match status" value="1"/>
</dbReference>
<accession>A0A5J9TX25</accession>
<dbReference type="PROSITE" id="PS51873">
    <property type="entry name" value="TRIAD"/>
    <property type="match status" value="1"/>
</dbReference>
<dbReference type="FunFam" id="3.30.40.10:FF:000358">
    <property type="entry name" value="RBR-type E3 ubiquitin transferase"/>
    <property type="match status" value="1"/>
</dbReference>
<evidence type="ECO:0000313" key="15">
    <source>
        <dbReference type="EMBL" id="TVU15929.1"/>
    </source>
</evidence>
<dbReference type="Gramene" id="TVU15929">
    <property type="protein sequence ID" value="TVU15929"/>
    <property type="gene ID" value="EJB05_39473"/>
</dbReference>
<dbReference type="GO" id="GO:0008270">
    <property type="term" value="F:zinc ion binding"/>
    <property type="evidence" value="ECO:0007669"/>
    <property type="project" value="UniProtKB-KW"/>
</dbReference>
<dbReference type="PROSITE" id="PS50089">
    <property type="entry name" value="ZF_RING_2"/>
    <property type="match status" value="1"/>
</dbReference>
<evidence type="ECO:0000256" key="1">
    <source>
        <dbReference type="ARBA" id="ARBA00001798"/>
    </source>
</evidence>
<dbReference type="EMBL" id="RWGY01000031">
    <property type="protein sequence ID" value="TVU15929.1"/>
    <property type="molecule type" value="Genomic_DNA"/>
</dbReference>
<evidence type="ECO:0000256" key="3">
    <source>
        <dbReference type="ARBA" id="ARBA00003976"/>
    </source>
</evidence>
<dbReference type="Proteomes" id="UP000324897">
    <property type="component" value="Unassembled WGS sequence"/>
</dbReference>
<dbReference type="InterPro" id="IPR017907">
    <property type="entry name" value="Znf_RING_CS"/>
</dbReference>
<evidence type="ECO:0000256" key="10">
    <source>
        <dbReference type="ARBA" id="ARBA00022786"/>
    </source>
</evidence>
<dbReference type="GO" id="GO:0061630">
    <property type="term" value="F:ubiquitin protein ligase activity"/>
    <property type="evidence" value="ECO:0007669"/>
    <property type="project" value="UniProtKB-EC"/>
</dbReference>
<dbReference type="InterPro" id="IPR031127">
    <property type="entry name" value="E3_UB_ligase_RBR"/>
</dbReference>
<dbReference type="GO" id="GO:0016567">
    <property type="term" value="P:protein ubiquitination"/>
    <property type="evidence" value="ECO:0007669"/>
    <property type="project" value="InterPro"/>
</dbReference>
<gene>
    <name evidence="15" type="ORF">EJB05_39473</name>
</gene>
<dbReference type="Gene3D" id="1.20.120.1750">
    <property type="match status" value="1"/>
</dbReference>
<comment type="similarity">
    <text evidence="4">Belongs to the RBR family. Ariadne subfamily.</text>
</comment>
<dbReference type="Pfam" id="PF00097">
    <property type="entry name" value="zf-C3HC4"/>
    <property type="match status" value="1"/>
</dbReference>
<dbReference type="PANTHER" id="PTHR11685">
    <property type="entry name" value="RBR FAMILY RING FINGER AND IBR DOMAIN-CONTAINING"/>
    <property type="match status" value="1"/>
</dbReference>
<dbReference type="SMART" id="SM00647">
    <property type="entry name" value="IBR"/>
    <property type="match status" value="2"/>
</dbReference>
<evidence type="ECO:0000256" key="9">
    <source>
        <dbReference type="ARBA" id="ARBA00022771"/>
    </source>
</evidence>
<dbReference type="EC" id="2.3.2.31" evidence="5"/>
<keyword evidence="9 12" id="KW-0863">Zinc-finger</keyword>
<comment type="catalytic activity">
    <reaction evidence="1">
        <text>[E2 ubiquitin-conjugating enzyme]-S-ubiquitinyl-L-cysteine + [acceptor protein]-L-lysine = [E2 ubiquitin-conjugating enzyme]-L-cysteine + [acceptor protein]-N(6)-ubiquitinyl-L-lysine.</text>
        <dbReference type="EC" id="2.3.2.31"/>
    </reaction>
</comment>
<dbReference type="SMART" id="SM00184">
    <property type="entry name" value="RING"/>
    <property type="match status" value="2"/>
</dbReference>
<evidence type="ECO:0000256" key="5">
    <source>
        <dbReference type="ARBA" id="ARBA00012251"/>
    </source>
</evidence>
<reference evidence="15 16" key="1">
    <citation type="journal article" date="2019" name="Sci. Rep.">
        <title>A high-quality genome of Eragrostis curvula grass provides insights into Poaceae evolution and supports new strategies to enhance forage quality.</title>
        <authorList>
            <person name="Carballo J."/>
            <person name="Santos B.A.C.M."/>
            <person name="Zappacosta D."/>
            <person name="Garbus I."/>
            <person name="Selva J.P."/>
            <person name="Gallo C.A."/>
            <person name="Diaz A."/>
            <person name="Albertini E."/>
            <person name="Caccamo M."/>
            <person name="Echenique V."/>
        </authorList>
    </citation>
    <scope>NUCLEOTIDE SEQUENCE [LARGE SCALE GENOMIC DNA]</scope>
    <source>
        <strain evidence="16">cv. Victoria</strain>
        <tissue evidence="15">Leaf</tissue>
    </source>
</reference>
<evidence type="ECO:0000256" key="11">
    <source>
        <dbReference type="ARBA" id="ARBA00022833"/>
    </source>
</evidence>
<evidence type="ECO:0000256" key="6">
    <source>
        <dbReference type="ARBA" id="ARBA00022679"/>
    </source>
</evidence>
<dbReference type="SUPFAM" id="SSF57850">
    <property type="entry name" value="RING/U-box"/>
    <property type="match status" value="3"/>
</dbReference>
<proteinExistence type="inferred from homology"/>
<dbReference type="Pfam" id="PF01485">
    <property type="entry name" value="IBR"/>
    <property type="match status" value="1"/>
</dbReference>
<evidence type="ECO:0000313" key="16">
    <source>
        <dbReference type="Proteomes" id="UP000324897"/>
    </source>
</evidence>
<evidence type="ECO:0000256" key="2">
    <source>
        <dbReference type="ARBA" id="ARBA00001947"/>
    </source>
</evidence>
<sequence>MEGAHGEREPSPEEREDMEARMLREMMLRARLEGEDPQVPDEQLRANDQLQQDEMMALEAIYGEDIGILGENGELRSFQSSALSHLGFTDGIVIQQSDSMMGPVDDRVAGEIMSFESVVDLLVSYNDEQCHESFLSGLHDCTICLSEYAGTDFIKLPCLHYYCRRCIESYSRMHVKEGTVLKLLCPHENCRGVIPPDLLKRLLGDADFEHWERLILQKTLDSMADVSYCPRCETACLEDEDNNAQCSNCFFSFCTHCRLRRHIGEKCVILTPEERLLSLLDRERVHSSNKGNIVQRINLVNEMCSIKELLRDAVPCPYCGIAISRTAGCSHMYCRNCGNSFCYDCGKALDKYHTRQETATIYSAGRVKSITARCAGRWFGSPQSTMPLGDAVSSTLD</sequence>
<organism evidence="15 16">
    <name type="scientific">Eragrostis curvula</name>
    <name type="common">weeping love grass</name>
    <dbReference type="NCBI Taxonomy" id="38414"/>
    <lineage>
        <taxon>Eukaryota</taxon>
        <taxon>Viridiplantae</taxon>
        <taxon>Streptophyta</taxon>
        <taxon>Embryophyta</taxon>
        <taxon>Tracheophyta</taxon>
        <taxon>Spermatophyta</taxon>
        <taxon>Magnoliopsida</taxon>
        <taxon>Liliopsida</taxon>
        <taxon>Poales</taxon>
        <taxon>Poaceae</taxon>
        <taxon>PACMAD clade</taxon>
        <taxon>Chloridoideae</taxon>
        <taxon>Eragrostideae</taxon>
        <taxon>Eragrostidinae</taxon>
        <taxon>Eragrostis</taxon>
    </lineage>
</organism>
<evidence type="ECO:0000256" key="7">
    <source>
        <dbReference type="ARBA" id="ARBA00022723"/>
    </source>
</evidence>
<keyword evidence="6" id="KW-0808">Transferase</keyword>
<evidence type="ECO:0000259" key="14">
    <source>
        <dbReference type="PROSITE" id="PS51873"/>
    </source>
</evidence>
<feature type="domain" description="RING-type" evidence="13">
    <location>
        <begin position="141"/>
        <end position="186"/>
    </location>
</feature>
<dbReference type="InterPro" id="IPR013083">
    <property type="entry name" value="Znf_RING/FYVE/PHD"/>
</dbReference>
<evidence type="ECO:0000256" key="8">
    <source>
        <dbReference type="ARBA" id="ARBA00022737"/>
    </source>
</evidence>
<dbReference type="InterPro" id="IPR018957">
    <property type="entry name" value="Znf_C3HC4_RING-type"/>
</dbReference>
<dbReference type="InterPro" id="IPR044066">
    <property type="entry name" value="TRIAD_supradom"/>
</dbReference>
<comment type="caution">
    <text evidence="15">The sequence shown here is derived from an EMBL/GenBank/DDBJ whole genome shotgun (WGS) entry which is preliminary data.</text>
</comment>
<comment type="function">
    <text evidence="3">Might act as an E3 ubiquitin-protein ligase, or as part of E3 complex, which accepts ubiquitin from specific E2 ubiquitin-conjugating enzymes and then transfers it to substrates.</text>
</comment>
<evidence type="ECO:0000256" key="4">
    <source>
        <dbReference type="ARBA" id="ARBA00005884"/>
    </source>
</evidence>
<keyword evidence="16" id="KW-1185">Reference proteome</keyword>
<dbReference type="OrthoDB" id="1431934at2759"/>
<dbReference type="CDD" id="cd20336">
    <property type="entry name" value="Rcat_RBR"/>
    <property type="match status" value="1"/>
</dbReference>
<evidence type="ECO:0000259" key="13">
    <source>
        <dbReference type="PROSITE" id="PS50089"/>
    </source>
</evidence>
<keyword evidence="10" id="KW-0833">Ubl conjugation pathway</keyword>
<keyword evidence="7" id="KW-0479">Metal-binding</keyword>
<name>A0A5J9TX25_9POAL</name>
<dbReference type="PROSITE" id="PS00518">
    <property type="entry name" value="ZF_RING_1"/>
    <property type="match status" value="1"/>
</dbReference>
<dbReference type="InterPro" id="IPR002867">
    <property type="entry name" value="IBR_dom"/>
</dbReference>
<feature type="domain" description="RING-type" evidence="14">
    <location>
        <begin position="137"/>
        <end position="368"/>
    </location>
</feature>
<comment type="cofactor">
    <cofactor evidence="2">
        <name>Zn(2+)</name>
        <dbReference type="ChEBI" id="CHEBI:29105"/>
    </cofactor>
</comment>
<dbReference type="Pfam" id="PF22191">
    <property type="entry name" value="IBR_1"/>
    <property type="match status" value="1"/>
</dbReference>
<keyword evidence="8" id="KW-0677">Repeat</keyword>
<protein>
    <recommendedName>
        <fullName evidence="5">RBR-type E3 ubiquitin transferase</fullName>
        <ecNumber evidence="5">2.3.2.31</ecNumber>
    </recommendedName>
</protein>